<evidence type="ECO:0000313" key="12">
    <source>
        <dbReference type="Proteomes" id="UP000019194"/>
    </source>
</evidence>
<dbReference type="PANTHER" id="PTHR33420:SF3">
    <property type="entry name" value="FIMBRIAL SUBUNIT ELFA"/>
    <property type="match status" value="1"/>
</dbReference>
<dbReference type="Proteomes" id="UP000019194">
    <property type="component" value="Unassembled WGS sequence"/>
</dbReference>
<dbReference type="RefSeq" id="WP_032948581.1">
    <property type="nucleotide sequence ID" value="NZ_BGLH01000036.1"/>
</dbReference>
<evidence type="ECO:0000313" key="8">
    <source>
        <dbReference type="EMBL" id="CDL40777.1"/>
    </source>
</evidence>
<dbReference type="Proteomes" id="UP000512222">
    <property type="component" value="Chromosome"/>
</dbReference>
<feature type="chain" id="PRO_5015036050" evidence="5">
    <location>
        <begin position="20"/>
        <end position="201"/>
    </location>
</feature>
<proteinExistence type="inferred from homology"/>
<sequence>MKKMLCALLMAGMACSVQATSGRQDMSNVSGEYGNVRFHGRVFVSPCVLDMASRDQTIDLGDISASRFRQGGDRSDPVLVTLYLNGCLKGSGHTLRDFPGQTSEMPELAYSTVERGVSMTMMAEGAPENSDLGRIRGDVRGAGIRLLTERKQLIHLNQPQRMWILKPGDNAIHFLAALESFGREVTAGEFNGLVRLKLEYL</sequence>
<dbReference type="Proteomes" id="UP000885148">
    <property type="component" value="Unassembled WGS sequence"/>
</dbReference>
<keyword evidence="3 5" id="KW-0732">Signal</keyword>
<dbReference type="OrthoDB" id="6588643at2"/>
<dbReference type="EMBL" id="CBWP010000075">
    <property type="protein sequence ID" value="CDL40777.1"/>
    <property type="molecule type" value="Genomic_DNA"/>
</dbReference>
<reference evidence="9" key="7">
    <citation type="submission" date="2023-05" db="EMBL/GenBank/DDBJ databases">
        <authorList>
            <consortium name="Clinical and Environmental Microbiology Branch: Whole genome sequencing antimicrobial resistance pathogens in the healthcare setting"/>
        </authorList>
    </citation>
    <scope>NUCLEOTIDE SEQUENCE</scope>
    <source>
        <strain evidence="9">2023GN-00287</strain>
    </source>
</reference>
<reference evidence="8 12" key="1">
    <citation type="submission" date="2013-10" db="EMBL/GenBank/DDBJ databases">
        <title>Antibiotic resistance diversity of beta-lactamase producers in the General Hospital Vienna.</title>
        <authorList>
            <person name="Barisic I."/>
            <person name="Mitteregger D."/>
            <person name="Hirschl A.M."/>
            <person name="Noehammer C."/>
            <person name="Wiesinger-Mayr H."/>
        </authorList>
    </citation>
    <scope>NUCLEOTIDE SEQUENCE [LARGE SCALE GENOMIC DNA]</scope>
    <source>
        <strain evidence="8 12">ISC11</strain>
    </source>
</reference>
<dbReference type="InterPro" id="IPR008966">
    <property type="entry name" value="Adhesion_dom_sf"/>
</dbReference>
<evidence type="ECO:0000313" key="7">
    <source>
        <dbReference type="EMBL" id="CAH6611362.1"/>
    </source>
</evidence>
<feature type="domain" description="Fimbrial-type adhesion" evidence="6">
    <location>
        <begin position="38"/>
        <end position="200"/>
    </location>
</feature>
<evidence type="ECO:0000256" key="2">
    <source>
        <dbReference type="ARBA" id="ARBA00006671"/>
    </source>
</evidence>
<dbReference type="EMBL" id="ABOSXX010000040">
    <property type="protein sequence ID" value="ELV3682308.1"/>
    <property type="molecule type" value="Genomic_DNA"/>
</dbReference>
<dbReference type="EMBL" id="DAESCB010000012">
    <property type="protein sequence ID" value="HBH7043411.1"/>
    <property type="molecule type" value="Genomic_DNA"/>
</dbReference>
<dbReference type="InterPro" id="IPR050263">
    <property type="entry name" value="Bact_Fimbrial_Adh_Pro"/>
</dbReference>
<evidence type="ECO:0000256" key="5">
    <source>
        <dbReference type="SAM" id="SignalP"/>
    </source>
</evidence>
<comment type="subcellular location">
    <subcellularLocation>
        <location evidence="1">Fimbrium</location>
    </subcellularLocation>
</comment>
<reference evidence="7" key="6">
    <citation type="submission" date="2022-05" db="EMBL/GenBank/DDBJ databases">
        <authorList>
            <person name="Alioto T."/>
            <person name="Alioto T."/>
            <person name="Gomez Garrido J."/>
        </authorList>
    </citation>
    <scope>NUCLEOTIDE SEQUENCE</scope>
    <source>
        <strain evidence="7">112</strain>
    </source>
</reference>
<dbReference type="Proteomes" id="UP000789647">
    <property type="component" value="Chromosome"/>
</dbReference>
<dbReference type="Proteomes" id="UP001279522">
    <property type="component" value="Unassembled WGS sequence"/>
</dbReference>
<dbReference type="InterPro" id="IPR000259">
    <property type="entry name" value="Adhesion_dom_fimbrial"/>
</dbReference>
<evidence type="ECO:0000256" key="4">
    <source>
        <dbReference type="ARBA" id="ARBA00023263"/>
    </source>
</evidence>
<evidence type="ECO:0000259" key="6">
    <source>
        <dbReference type="Pfam" id="PF00419"/>
    </source>
</evidence>
<reference evidence="13" key="3">
    <citation type="submission" date="2020-06" db="EMBL/GenBank/DDBJ databases">
        <title>REHAB project genomes.</title>
        <authorList>
            <person name="Shaw L.P."/>
        </authorList>
    </citation>
    <scope>NUCLEOTIDE SEQUENCE [LARGE SCALE GENOMIC DNA]</scope>
    <source>
        <strain evidence="13">RHBSTW-00370</strain>
    </source>
</reference>
<evidence type="ECO:0000313" key="9">
    <source>
        <dbReference type="EMBL" id="ELV3682308.1"/>
    </source>
</evidence>
<protein>
    <submittedName>
        <fullName evidence="7">Major fimbrial subunit LpfA</fullName>
    </submittedName>
    <submittedName>
        <fullName evidence="8">MrfE</fullName>
    </submittedName>
    <submittedName>
        <fullName evidence="9">Type 1 fimbrial protein</fullName>
    </submittedName>
</protein>
<dbReference type="PROSITE" id="PS51257">
    <property type="entry name" value="PROKAR_LIPOPROTEIN"/>
    <property type="match status" value="1"/>
</dbReference>
<evidence type="ECO:0000256" key="3">
    <source>
        <dbReference type="ARBA" id="ARBA00022729"/>
    </source>
</evidence>
<dbReference type="STRING" id="1333848.CFNIH1_10795"/>
<dbReference type="Pfam" id="PF00419">
    <property type="entry name" value="Fimbrial"/>
    <property type="match status" value="1"/>
</dbReference>
<dbReference type="EMBL" id="OW995941">
    <property type="protein sequence ID" value="CAH6611362.1"/>
    <property type="molecule type" value="Genomic_DNA"/>
</dbReference>
<dbReference type="Gene3D" id="2.60.40.1090">
    <property type="entry name" value="Fimbrial-type adhesion domain"/>
    <property type="match status" value="1"/>
</dbReference>
<feature type="signal peptide" evidence="5">
    <location>
        <begin position="1"/>
        <end position="19"/>
    </location>
</feature>
<organism evidence="8 12">
    <name type="scientific">Citrobacter freundii</name>
    <dbReference type="NCBI Taxonomy" id="546"/>
    <lineage>
        <taxon>Bacteria</taxon>
        <taxon>Pseudomonadati</taxon>
        <taxon>Pseudomonadota</taxon>
        <taxon>Gammaproteobacteria</taxon>
        <taxon>Enterobacterales</taxon>
        <taxon>Enterobacteriaceae</taxon>
        <taxon>Citrobacter</taxon>
        <taxon>Citrobacter freundii complex</taxon>
    </lineage>
</organism>
<dbReference type="EMBL" id="CP056573">
    <property type="protein sequence ID" value="QLV32033.1"/>
    <property type="molecule type" value="Genomic_DNA"/>
</dbReference>
<accession>A0A0D7LHB2</accession>
<dbReference type="AlphaFoldDB" id="A0A0D7LHB2"/>
<gene>
    <name evidence="7" type="ORF">AI2935V1_4003</name>
    <name evidence="11" type="ORF">HV178_19495</name>
    <name evidence="10" type="ORF">KV121_003508</name>
    <name evidence="9" type="ORF">SGX49_004804</name>
</gene>
<reference evidence="10" key="2">
    <citation type="journal article" date="2018" name="Genome Biol.">
        <title>SKESA: strategic k-mer extension for scrupulous assemblies.</title>
        <authorList>
            <person name="Souvorov A."/>
            <person name="Agarwala R."/>
            <person name="Lipman D.J."/>
        </authorList>
    </citation>
    <scope>NUCLEOTIDE SEQUENCE</scope>
    <source>
        <strain evidence="10">91871</strain>
    </source>
</reference>
<comment type="similarity">
    <text evidence="2">Belongs to the fimbrial protein family.</text>
</comment>
<evidence type="ECO:0000313" key="10">
    <source>
        <dbReference type="EMBL" id="HBH7043411.1"/>
    </source>
</evidence>
<name>A0A0D7LHB2_CITFR</name>
<reference evidence="11" key="4">
    <citation type="journal article" date="2021" name="Microb. Genom.">
        <title>A genomic epidemiological study shows that prevalence of antimicrobial resistance in Enterobacterales is associated with the livestock host, as well as antimicrobial usage.</title>
        <authorList>
            <person name="AbuOun M."/>
            <person name="Jones H."/>
            <person name="Stubberfield E."/>
            <person name="Gilson D."/>
            <person name="Shaw L.P."/>
            <person name="Hubbard A.T.M."/>
            <person name="Chau K.K."/>
            <person name="Sebra R."/>
            <person name="Peto T.E.A."/>
            <person name="Crook D.W."/>
            <person name="Read D.S."/>
            <person name="Gweon H.S."/>
            <person name="Walker A.S."/>
            <person name="Stoesser N."/>
            <person name="Smith R.P."/>
            <person name="Anjum M.F."/>
            <person name="On Behalf Of The Rehab Consortium."/>
        </authorList>
    </citation>
    <scope>NUCLEOTIDE SEQUENCE</scope>
    <source>
        <strain evidence="11">RHBSTW-00370</strain>
    </source>
</reference>
<dbReference type="PANTHER" id="PTHR33420">
    <property type="entry name" value="FIMBRIAL SUBUNIT ELFA-RELATED"/>
    <property type="match status" value="1"/>
</dbReference>
<dbReference type="GO" id="GO:0009289">
    <property type="term" value="C:pilus"/>
    <property type="evidence" value="ECO:0007669"/>
    <property type="project" value="UniProtKB-SubCell"/>
</dbReference>
<evidence type="ECO:0000313" key="13">
    <source>
        <dbReference type="Proteomes" id="UP000512222"/>
    </source>
</evidence>
<dbReference type="InterPro" id="IPR036937">
    <property type="entry name" value="Adhesion_dom_fimbrial_sf"/>
</dbReference>
<keyword evidence="4" id="KW-0281">Fimbrium</keyword>
<evidence type="ECO:0000256" key="1">
    <source>
        <dbReference type="ARBA" id="ARBA00004561"/>
    </source>
</evidence>
<reference evidence="10" key="5">
    <citation type="submission" date="2021-07" db="EMBL/GenBank/DDBJ databases">
        <authorList>
            <consortium name="NCBI Pathogen Detection Project"/>
        </authorList>
    </citation>
    <scope>NUCLEOTIDE SEQUENCE</scope>
    <source>
        <strain evidence="10">91871</strain>
    </source>
</reference>
<dbReference type="SUPFAM" id="SSF49401">
    <property type="entry name" value="Bacterial adhesins"/>
    <property type="match status" value="1"/>
</dbReference>
<evidence type="ECO:0000313" key="11">
    <source>
        <dbReference type="EMBL" id="QLV32033.1"/>
    </source>
</evidence>
<dbReference type="GO" id="GO:0043709">
    <property type="term" value="P:cell adhesion involved in single-species biofilm formation"/>
    <property type="evidence" value="ECO:0007669"/>
    <property type="project" value="TreeGrafter"/>
</dbReference>